<accession>A0A0K6FNY8</accession>
<organism evidence="2 3">
    <name type="scientific">Rhizoctonia solani</name>
    <dbReference type="NCBI Taxonomy" id="456999"/>
    <lineage>
        <taxon>Eukaryota</taxon>
        <taxon>Fungi</taxon>
        <taxon>Dikarya</taxon>
        <taxon>Basidiomycota</taxon>
        <taxon>Agaricomycotina</taxon>
        <taxon>Agaricomycetes</taxon>
        <taxon>Cantharellales</taxon>
        <taxon>Ceratobasidiaceae</taxon>
        <taxon>Rhizoctonia</taxon>
    </lineage>
</organism>
<dbReference type="SUPFAM" id="SSF53098">
    <property type="entry name" value="Ribonuclease H-like"/>
    <property type="match status" value="1"/>
</dbReference>
<gene>
    <name evidence="2" type="ORF">RSOLAG22IIIB_07615</name>
</gene>
<evidence type="ECO:0000313" key="2">
    <source>
        <dbReference type="EMBL" id="CUA67931.1"/>
    </source>
</evidence>
<dbReference type="InterPro" id="IPR008906">
    <property type="entry name" value="HATC_C_dom"/>
</dbReference>
<dbReference type="Proteomes" id="UP000044841">
    <property type="component" value="Unassembled WGS sequence"/>
</dbReference>
<name>A0A0K6FNY8_9AGAM</name>
<sequence>MPLSQKQNTTVTLCKRRTELQGARTILGKVVALEQGANRVDPALREAYRGRFPLEPVSETPALVVYPQKPRNWGTIYDSMIRYSDFMSSLNSTAAGSDIPVPTGYHYMDKAEQRILHEFNTILEIFDDVVRVLSHEKSPPLYEVIMKLFDLKTRLGEIRDGHGHGTVLTSVTRLAAGATLCAYKLMVGNDELPGIAIVAIAMHPAYKLKWFKNQRADAGMVRETLIEHFNRDYCINEENIVDPKSAPAIDSIVDYLNDPVLPGDLIEERGGVLNYWRQELELRPHVARMALDYLTIPASSVDRVRILSGGQIPTNGLENHFELDTFRAMMSIGSWFGTPVLPDMDSVIAILEDRLKV</sequence>
<evidence type="ECO:0000259" key="1">
    <source>
        <dbReference type="Pfam" id="PF05699"/>
    </source>
</evidence>
<dbReference type="EMBL" id="CYGV01000258">
    <property type="protein sequence ID" value="CUA67931.1"/>
    <property type="molecule type" value="Genomic_DNA"/>
</dbReference>
<protein>
    <recommendedName>
        <fullName evidence="1">HAT C-terminal dimerisation domain-containing protein</fullName>
    </recommendedName>
</protein>
<dbReference type="Pfam" id="PF05699">
    <property type="entry name" value="Dimer_Tnp_hAT"/>
    <property type="match status" value="1"/>
</dbReference>
<dbReference type="InterPro" id="IPR012337">
    <property type="entry name" value="RNaseH-like_sf"/>
</dbReference>
<keyword evidence="3" id="KW-1185">Reference proteome</keyword>
<dbReference type="AlphaFoldDB" id="A0A0K6FNY8"/>
<evidence type="ECO:0000313" key="3">
    <source>
        <dbReference type="Proteomes" id="UP000044841"/>
    </source>
</evidence>
<proteinExistence type="predicted"/>
<dbReference type="GO" id="GO:0046983">
    <property type="term" value="F:protein dimerization activity"/>
    <property type="evidence" value="ECO:0007669"/>
    <property type="project" value="InterPro"/>
</dbReference>
<feature type="domain" description="HAT C-terminal dimerisation" evidence="1">
    <location>
        <begin position="254"/>
        <end position="335"/>
    </location>
</feature>
<reference evidence="2 3" key="1">
    <citation type="submission" date="2015-07" db="EMBL/GenBank/DDBJ databases">
        <authorList>
            <person name="Noorani M."/>
        </authorList>
    </citation>
    <scope>NUCLEOTIDE SEQUENCE [LARGE SCALE GENOMIC DNA]</scope>
    <source>
        <strain evidence="2">BBA 69670</strain>
    </source>
</reference>